<proteinExistence type="predicted"/>
<sequence length="54" mass="6415">MNTSWLTGRMMRNEYKAGVKLERALYHPQITLYQRGFTVYPRLGRTIKSLLLLQ</sequence>
<reference evidence="1 2" key="1">
    <citation type="submission" date="2017-05" db="EMBL/GenBank/DDBJ databases">
        <authorList>
            <person name="Song R."/>
            <person name="Chenine A.L."/>
            <person name="Ruprecht R.M."/>
        </authorList>
    </citation>
    <scope>NUCLEOTIDE SEQUENCE [LARGE SCALE GENOMIC DNA]</scope>
    <source>
        <strain evidence="1 2">CECT 7927</strain>
    </source>
</reference>
<evidence type="ECO:0000313" key="2">
    <source>
        <dbReference type="Proteomes" id="UP000196125"/>
    </source>
</evidence>
<protein>
    <submittedName>
        <fullName evidence="1">Uncharacterized protein</fullName>
    </submittedName>
</protein>
<dbReference type="EMBL" id="FXXI01000002">
    <property type="protein sequence ID" value="SMS00416.1"/>
    <property type="molecule type" value="Genomic_DNA"/>
</dbReference>
<dbReference type="AlphaFoldDB" id="A0A1Y6IS09"/>
<name>A0A1Y6IS09_9VIBR</name>
<dbReference type="Proteomes" id="UP000196125">
    <property type="component" value="Unassembled WGS sequence"/>
</dbReference>
<organism evidence="1 2">
    <name type="scientific">Vibrio mangrovi</name>
    <dbReference type="NCBI Taxonomy" id="474394"/>
    <lineage>
        <taxon>Bacteria</taxon>
        <taxon>Pseudomonadati</taxon>
        <taxon>Pseudomonadota</taxon>
        <taxon>Gammaproteobacteria</taxon>
        <taxon>Vibrionales</taxon>
        <taxon>Vibrionaceae</taxon>
        <taxon>Vibrio</taxon>
    </lineage>
</organism>
<evidence type="ECO:0000313" key="1">
    <source>
        <dbReference type="EMBL" id="SMS00416.1"/>
    </source>
</evidence>
<gene>
    <name evidence="1" type="ORF">VIM7927_01669</name>
</gene>
<accession>A0A1Y6IS09</accession>